<dbReference type="RefSeq" id="WP_112144676.1">
    <property type="nucleotide sequence ID" value="NZ_PGTO01000007.1"/>
</dbReference>
<comment type="caution">
    <text evidence="1">The sequence shown here is derived from an EMBL/GenBank/DDBJ whole genome shotgun (WGS) entry which is preliminary data.</text>
</comment>
<dbReference type="OrthoDB" id="5490598at2"/>
<keyword evidence="2" id="KW-1185">Reference proteome</keyword>
<dbReference type="EMBL" id="PGTO01000007">
    <property type="protein sequence ID" value="RAU21872.1"/>
    <property type="molecule type" value="Genomic_DNA"/>
</dbReference>
<evidence type="ECO:0000313" key="2">
    <source>
        <dbReference type="Proteomes" id="UP000251075"/>
    </source>
</evidence>
<gene>
    <name evidence="1" type="ORF">CU669_11255</name>
</gene>
<dbReference type="PANTHER" id="PTHR12526">
    <property type="entry name" value="GLYCOSYLTRANSFERASE"/>
    <property type="match status" value="1"/>
</dbReference>
<accession>A0A364NXR8</accession>
<evidence type="ECO:0000313" key="1">
    <source>
        <dbReference type="EMBL" id="RAU21872.1"/>
    </source>
</evidence>
<dbReference type="SUPFAM" id="SSF53756">
    <property type="entry name" value="UDP-Glycosyltransferase/glycogen phosphorylase"/>
    <property type="match status" value="1"/>
</dbReference>
<proteinExistence type="predicted"/>
<organism evidence="1 2">
    <name type="scientific">Paramagnetospirillum kuznetsovii</name>
    <dbReference type="NCBI Taxonomy" id="2053833"/>
    <lineage>
        <taxon>Bacteria</taxon>
        <taxon>Pseudomonadati</taxon>
        <taxon>Pseudomonadota</taxon>
        <taxon>Alphaproteobacteria</taxon>
        <taxon>Rhodospirillales</taxon>
        <taxon>Magnetospirillaceae</taxon>
        <taxon>Paramagnetospirillum</taxon>
    </lineage>
</organism>
<dbReference type="CDD" id="cd03801">
    <property type="entry name" value="GT4_PimA-like"/>
    <property type="match status" value="1"/>
</dbReference>
<dbReference type="Proteomes" id="UP000251075">
    <property type="component" value="Unassembled WGS sequence"/>
</dbReference>
<dbReference type="Gene3D" id="3.40.50.2000">
    <property type="entry name" value="Glycogen Phosphorylase B"/>
    <property type="match status" value="3"/>
</dbReference>
<dbReference type="PANTHER" id="PTHR12526:SF630">
    <property type="entry name" value="GLYCOSYLTRANSFERASE"/>
    <property type="match status" value="1"/>
</dbReference>
<evidence type="ECO:0008006" key="3">
    <source>
        <dbReference type="Google" id="ProtNLM"/>
    </source>
</evidence>
<sequence>MARIVMTDDGITFDGATLDERPLGGAETSFIEMANALAARGHDVLVCNKCEDERVHRGVRWRSLAQGVPDSADLYIANRGDKLIRRCPNARKTIFWIHNPAGYLLKWRYQWKLALRRPVIVFSGASHASTYPGWGFDGGRETVLYGLTDLFCHAGERTEAPPPRVVFTSNPMRSLDWLLDLWEARIRPAVPAAELHIFAGIATYGAAGAAKAGRMGPVLERAAALADQGVILRGPVPKTQLVEELAQARALLYRGDIGETFCSAVAEAQAMGVPAVLGDIACMNERVVEGETGYCVKTDDAFAEAGIRLLTDDDLWRDFHRACLARQRSWRWDHAAAEFERIGKIAQNPENNKSKA</sequence>
<dbReference type="Pfam" id="PF13692">
    <property type="entry name" value="Glyco_trans_1_4"/>
    <property type="match status" value="1"/>
</dbReference>
<name>A0A364NXR8_9PROT</name>
<reference evidence="1 2" key="1">
    <citation type="submission" date="2017-11" db="EMBL/GenBank/DDBJ databases">
        <title>Draft genome sequence of magnetotactic bacterium Magnetospirillum kuznetsovii LBB-42.</title>
        <authorList>
            <person name="Grouzdev D.S."/>
            <person name="Rysina M.S."/>
            <person name="Baslerov R.V."/>
            <person name="Koziaeva V."/>
        </authorList>
    </citation>
    <scope>NUCLEOTIDE SEQUENCE [LARGE SCALE GENOMIC DNA]</scope>
    <source>
        <strain evidence="1 2">LBB-42</strain>
    </source>
</reference>
<protein>
    <recommendedName>
        <fullName evidence="3">Glycosyltransferase</fullName>
    </recommendedName>
</protein>
<dbReference type="AlphaFoldDB" id="A0A364NXR8"/>